<dbReference type="CDD" id="cd20335">
    <property type="entry name" value="BRcat_RBR"/>
    <property type="match status" value="1"/>
</dbReference>
<comment type="catalytic activity">
    <reaction evidence="1">
        <text>[E2 ubiquitin-conjugating enzyme]-S-ubiquitinyl-L-cysteine + [acceptor protein]-L-lysine = [E2 ubiquitin-conjugating enzyme]-L-cysteine + [acceptor protein]-N(6)-ubiquitinyl-L-lysine.</text>
        <dbReference type="EC" id="2.3.2.31"/>
    </reaction>
</comment>
<dbReference type="Proteomes" id="UP001285441">
    <property type="component" value="Unassembled WGS sequence"/>
</dbReference>
<dbReference type="EC" id="2.3.2.31" evidence="2"/>
<gene>
    <name evidence="11" type="ORF">B0H63DRAFT_546090</name>
</gene>
<dbReference type="PANTHER" id="PTHR11685">
    <property type="entry name" value="RBR FAMILY RING FINGER AND IBR DOMAIN-CONTAINING"/>
    <property type="match status" value="1"/>
</dbReference>
<accession>A0AAE0TW25</accession>
<evidence type="ECO:0000256" key="9">
    <source>
        <dbReference type="SAM" id="MobiDB-lite"/>
    </source>
</evidence>
<name>A0AAE0TW25_9PEZI</name>
<evidence type="ECO:0000256" key="6">
    <source>
        <dbReference type="ARBA" id="ARBA00022771"/>
    </source>
</evidence>
<dbReference type="Gene3D" id="3.30.40.10">
    <property type="entry name" value="Zinc/RING finger domain, C3HC4 (zinc finger)"/>
    <property type="match status" value="1"/>
</dbReference>
<keyword evidence="6" id="KW-0863">Zinc-finger</keyword>
<keyword evidence="12" id="KW-1185">Reference proteome</keyword>
<keyword evidence="4" id="KW-0479">Metal-binding</keyword>
<keyword evidence="7" id="KW-0833">Ubl conjugation pathway</keyword>
<reference evidence="11" key="1">
    <citation type="journal article" date="2023" name="Mol. Phylogenet. Evol.">
        <title>Genome-scale phylogeny and comparative genomics of the fungal order Sordariales.</title>
        <authorList>
            <person name="Hensen N."/>
            <person name="Bonometti L."/>
            <person name="Westerberg I."/>
            <person name="Brannstrom I.O."/>
            <person name="Guillou S."/>
            <person name="Cros-Aarteil S."/>
            <person name="Calhoun S."/>
            <person name="Haridas S."/>
            <person name="Kuo A."/>
            <person name="Mondo S."/>
            <person name="Pangilinan J."/>
            <person name="Riley R."/>
            <person name="LaButti K."/>
            <person name="Andreopoulos B."/>
            <person name="Lipzen A."/>
            <person name="Chen C."/>
            <person name="Yan M."/>
            <person name="Daum C."/>
            <person name="Ng V."/>
            <person name="Clum A."/>
            <person name="Steindorff A."/>
            <person name="Ohm R.A."/>
            <person name="Martin F."/>
            <person name="Silar P."/>
            <person name="Natvig D.O."/>
            <person name="Lalanne C."/>
            <person name="Gautier V."/>
            <person name="Ament-Velasquez S.L."/>
            <person name="Kruys A."/>
            <person name="Hutchinson M.I."/>
            <person name="Powell A.J."/>
            <person name="Barry K."/>
            <person name="Miller A.N."/>
            <person name="Grigoriev I.V."/>
            <person name="Debuchy R."/>
            <person name="Gladieux P."/>
            <person name="Hiltunen Thoren M."/>
            <person name="Johannesson H."/>
        </authorList>
    </citation>
    <scope>NUCLEOTIDE SEQUENCE</scope>
    <source>
        <strain evidence="11">CBS 232.78</strain>
    </source>
</reference>
<evidence type="ECO:0000313" key="12">
    <source>
        <dbReference type="Proteomes" id="UP001285441"/>
    </source>
</evidence>
<evidence type="ECO:0000256" key="1">
    <source>
        <dbReference type="ARBA" id="ARBA00001798"/>
    </source>
</evidence>
<evidence type="ECO:0000256" key="4">
    <source>
        <dbReference type="ARBA" id="ARBA00022723"/>
    </source>
</evidence>
<dbReference type="InterPro" id="IPR031127">
    <property type="entry name" value="E3_UB_ligase_RBR"/>
</dbReference>
<evidence type="ECO:0000256" key="7">
    <source>
        <dbReference type="ARBA" id="ARBA00022786"/>
    </source>
</evidence>
<dbReference type="Pfam" id="PF01485">
    <property type="entry name" value="IBR"/>
    <property type="match status" value="1"/>
</dbReference>
<dbReference type="SUPFAM" id="SSF57850">
    <property type="entry name" value="RING/U-box"/>
    <property type="match status" value="2"/>
</dbReference>
<protein>
    <recommendedName>
        <fullName evidence="2">RBR-type E3 ubiquitin transferase</fullName>
        <ecNumber evidence="2">2.3.2.31</ecNumber>
    </recommendedName>
</protein>
<evidence type="ECO:0000256" key="5">
    <source>
        <dbReference type="ARBA" id="ARBA00022737"/>
    </source>
</evidence>
<keyword evidence="3" id="KW-0808">Transferase</keyword>
<evidence type="ECO:0000256" key="3">
    <source>
        <dbReference type="ARBA" id="ARBA00022679"/>
    </source>
</evidence>
<evidence type="ECO:0000256" key="8">
    <source>
        <dbReference type="ARBA" id="ARBA00022833"/>
    </source>
</evidence>
<feature type="domain" description="RING-type" evidence="10">
    <location>
        <begin position="431"/>
        <end position="697"/>
    </location>
</feature>
<evidence type="ECO:0000256" key="2">
    <source>
        <dbReference type="ARBA" id="ARBA00012251"/>
    </source>
</evidence>
<dbReference type="PROSITE" id="PS51873">
    <property type="entry name" value="TRIAD"/>
    <property type="match status" value="1"/>
</dbReference>
<dbReference type="InterPro" id="IPR002867">
    <property type="entry name" value="IBR_dom"/>
</dbReference>
<dbReference type="EMBL" id="JAULSW010000005">
    <property type="protein sequence ID" value="KAK3381505.1"/>
    <property type="molecule type" value="Genomic_DNA"/>
</dbReference>
<sequence length="727" mass="80980">MSTTQMFGYLANLFPTLGRKKKTETSRDSSLSLRAPGSSRGATHTEQAQKSTLTRSNAIHHSFRNTDYSDGPSSLELQTAAPEETLVVDSEWPAAIREAEGTVITRDEGIDSNSPKACAQHILSQLSQFKGLRSFIGRSLTPRGVLLLKILESQLPNSQLPPTQIYGQGEIPEDATQLDYALTPDQAMKLAISLDGAHNTMAIGSICVRVCSLCNVLRFFAARRLSLPPQVRLFTPFSTFSTSSLQPNPFNEFNSFIQGTTPCCSRLICDTCFLQGIVLGIKKDWWYNTDDSHWLVCPYPECRTTLALRYNVQLTNLLNLLRDSHAMHHIMQFERATRFRTTIRDFDPVLTAEALERAACLHAQLMAHGLMFDPFDLELFPQHPKMETMSLDSLDGRRTLTVPIFMGLFTRRPPSPEDTALTSGPSSGPDMTRDCIVCAETFPDVTDGSPEDEALWAAAISGFPGDWTWQVRSFPPPSELKTCAATHSLDICRDCLGRHLAAQIETRGRAGCDTLSCPIPDCGHVYSHSEIRILASAETFALYDKLRLVGHLSEVPNFRWCLRKGCGMGQIHEIVPDMGEEDARTNRQRNMILCDDCDFQMCFEHQVPWHKGYSCAEYDSHLGTGDPAIEATREWLRTHTKSCPGHRCGAPVEKKGGCFHMTCRACGFEFCWECLADWSAIHSLNEMTGAMTYNRLAHNPGCYFREDGAPLAMAVRGNTLVEAGIRR</sequence>
<proteinExistence type="predicted"/>
<evidence type="ECO:0000313" key="11">
    <source>
        <dbReference type="EMBL" id="KAK3381505.1"/>
    </source>
</evidence>
<reference evidence="11" key="2">
    <citation type="submission" date="2023-06" db="EMBL/GenBank/DDBJ databases">
        <authorList>
            <consortium name="Lawrence Berkeley National Laboratory"/>
            <person name="Haridas S."/>
            <person name="Hensen N."/>
            <person name="Bonometti L."/>
            <person name="Westerberg I."/>
            <person name="Brannstrom I.O."/>
            <person name="Guillou S."/>
            <person name="Cros-Aarteil S."/>
            <person name="Calhoun S."/>
            <person name="Kuo A."/>
            <person name="Mondo S."/>
            <person name="Pangilinan J."/>
            <person name="Riley R."/>
            <person name="LaButti K."/>
            <person name="Andreopoulos B."/>
            <person name="Lipzen A."/>
            <person name="Chen C."/>
            <person name="Yanf M."/>
            <person name="Daum C."/>
            <person name="Ng V."/>
            <person name="Clum A."/>
            <person name="Steindorff A."/>
            <person name="Ohm R."/>
            <person name="Martin F."/>
            <person name="Silar P."/>
            <person name="Natvig D."/>
            <person name="Lalanne C."/>
            <person name="Gautier V."/>
            <person name="Ament-velasquez S.L."/>
            <person name="Kruys A."/>
            <person name="Hutchinson M.I."/>
            <person name="Powell A.J."/>
            <person name="Barry K."/>
            <person name="Miller A.N."/>
            <person name="Grigoriev I.V."/>
            <person name="Debuchy R."/>
            <person name="Gladieux P."/>
            <person name="Thoren M.H."/>
            <person name="Johannesson H."/>
        </authorList>
    </citation>
    <scope>NUCLEOTIDE SEQUENCE</scope>
    <source>
        <strain evidence="11">CBS 232.78</strain>
    </source>
</reference>
<keyword evidence="8" id="KW-0862">Zinc</keyword>
<dbReference type="CDD" id="cd20336">
    <property type="entry name" value="Rcat_RBR"/>
    <property type="match status" value="1"/>
</dbReference>
<dbReference type="Pfam" id="PF22191">
    <property type="entry name" value="IBR_1"/>
    <property type="match status" value="1"/>
</dbReference>
<keyword evidence="5" id="KW-0677">Repeat</keyword>
<evidence type="ECO:0000259" key="10">
    <source>
        <dbReference type="PROSITE" id="PS51873"/>
    </source>
</evidence>
<dbReference type="AlphaFoldDB" id="A0AAE0TW25"/>
<dbReference type="GO" id="GO:0008270">
    <property type="term" value="F:zinc ion binding"/>
    <property type="evidence" value="ECO:0007669"/>
    <property type="project" value="UniProtKB-KW"/>
</dbReference>
<dbReference type="GO" id="GO:0061630">
    <property type="term" value="F:ubiquitin protein ligase activity"/>
    <property type="evidence" value="ECO:0007669"/>
    <property type="project" value="UniProtKB-EC"/>
</dbReference>
<dbReference type="SMART" id="SM00647">
    <property type="entry name" value="IBR"/>
    <property type="match status" value="2"/>
</dbReference>
<dbReference type="InterPro" id="IPR013083">
    <property type="entry name" value="Znf_RING/FYVE/PHD"/>
</dbReference>
<comment type="caution">
    <text evidence="11">The sequence shown here is derived from an EMBL/GenBank/DDBJ whole genome shotgun (WGS) entry which is preliminary data.</text>
</comment>
<dbReference type="InterPro" id="IPR044066">
    <property type="entry name" value="TRIAD_supradom"/>
</dbReference>
<feature type="region of interest" description="Disordered" evidence="9">
    <location>
        <begin position="20"/>
        <end position="54"/>
    </location>
</feature>
<dbReference type="Gene3D" id="1.20.120.1750">
    <property type="match status" value="1"/>
</dbReference>
<dbReference type="GO" id="GO:0016567">
    <property type="term" value="P:protein ubiquitination"/>
    <property type="evidence" value="ECO:0007669"/>
    <property type="project" value="InterPro"/>
</dbReference>
<organism evidence="11 12">
    <name type="scientific">Podospora didyma</name>
    <dbReference type="NCBI Taxonomy" id="330526"/>
    <lineage>
        <taxon>Eukaryota</taxon>
        <taxon>Fungi</taxon>
        <taxon>Dikarya</taxon>
        <taxon>Ascomycota</taxon>
        <taxon>Pezizomycotina</taxon>
        <taxon>Sordariomycetes</taxon>
        <taxon>Sordariomycetidae</taxon>
        <taxon>Sordariales</taxon>
        <taxon>Podosporaceae</taxon>
        <taxon>Podospora</taxon>
    </lineage>
</organism>
<feature type="compositionally biased region" description="Polar residues" evidence="9">
    <location>
        <begin position="40"/>
        <end position="54"/>
    </location>
</feature>